<dbReference type="Proteomes" id="UP000391834">
    <property type="component" value="Unassembled WGS sequence"/>
</dbReference>
<dbReference type="InterPro" id="IPR015421">
    <property type="entry name" value="PyrdxlP-dep_Trfase_major"/>
</dbReference>
<dbReference type="EMBL" id="BLAX01000001">
    <property type="protein sequence ID" value="GET32586.1"/>
    <property type="molecule type" value="Genomic_DNA"/>
</dbReference>
<reference evidence="6 7" key="1">
    <citation type="submission" date="2019-10" db="EMBL/GenBank/DDBJ databases">
        <title>Prolixibacter strains distinguished by the presence of nitrate reductase genes were adept at nitrate-dependent anaerobic corrosion of metallic iron and carbon steel.</title>
        <authorList>
            <person name="Iino T."/>
            <person name="Shono N."/>
            <person name="Ito K."/>
            <person name="Nakamura R."/>
            <person name="Sueoka K."/>
            <person name="Harayama S."/>
            <person name="Ohkuma M."/>
        </authorList>
    </citation>
    <scope>NUCLEOTIDE SEQUENCE [LARGE SCALE GENOMIC DNA]</scope>
    <source>
        <strain evidence="6 7">JCM 13498</strain>
    </source>
</reference>
<accession>A0A5M4AYC5</accession>
<dbReference type="RefSeq" id="WP_036984863.1">
    <property type="nucleotide sequence ID" value="NZ_BLAX01000001.1"/>
</dbReference>
<dbReference type="GO" id="GO:0030170">
    <property type="term" value="F:pyridoxal phosphate binding"/>
    <property type="evidence" value="ECO:0007669"/>
    <property type="project" value="TreeGrafter"/>
</dbReference>
<dbReference type="InterPro" id="IPR000653">
    <property type="entry name" value="DegT/StrS_aminotransferase"/>
</dbReference>
<dbReference type="PANTHER" id="PTHR30244:SF36">
    <property type="entry name" value="3-OXO-GLUCOSE-6-PHOSPHATE:GLUTAMATE AMINOTRANSFERASE"/>
    <property type="match status" value="1"/>
</dbReference>
<protein>
    <recommendedName>
        <fullName evidence="8">Cell surface polysaccharide biosynthesis protein</fullName>
    </recommendedName>
</protein>
<dbReference type="AlphaFoldDB" id="A0A5M4AYC5"/>
<keyword evidence="7" id="KW-1185">Reference proteome</keyword>
<comment type="similarity">
    <text evidence="2 5">Belongs to the DegT/DnrJ/EryC1 family.</text>
</comment>
<dbReference type="GO" id="GO:0000271">
    <property type="term" value="P:polysaccharide biosynthetic process"/>
    <property type="evidence" value="ECO:0007669"/>
    <property type="project" value="TreeGrafter"/>
</dbReference>
<sequence>MGKSIQMVDLHGQYLKMKPEIDQAIQEVIDSSAFINGQPVKEFAGELAEYLGSKCVIPCANGTEALQIAYMALGLEPGDEVIMPAFNYVASAEAAALMGLKPVFVDVHPDTYNIDVDQLEKVITSKTKAIVVVHLFGQSVDMEPILSLARKHQVKVIEDNAQALGAVYTFPDGTQHKAGIMGDIGTTSFFPTKTLGGYGDGGAMFTNNDELATVSRMIASHGQAKKYTFERIGLNSRLDTMQAAILRVKLKRLDEWNLFRQEAAAVYDELLGNMKGIEIPSRSGFSTHVFHQYVIRVTGKPRDEVKDALKTAGIPSMVYYPSPLHLQQAFAYLGYREGDFPVAEKLCSEVLALPIHTELQREEQEQIVSKLKEIIQ</sequence>
<feature type="active site" description="Proton acceptor" evidence="3">
    <location>
        <position position="193"/>
    </location>
</feature>
<evidence type="ECO:0008006" key="8">
    <source>
        <dbReference type="Google" id="ProtNLM"/>
    </source>
</evidence>
<organism evidence="6 7">
    <name type="scientific">Prolixibacter bellariivorans</name>
    <dbReference type="NCBI Taxonomy" id="314319"/>
    <lineage>
        <taxon>Bacteria</taxon>
        <taxon>Pseudomonadati</taxon>
        <taxon>Bacteroidota</taxon>
        <taxon>Bacteroidia</taxon>
        <taxon>Marinilabiliales</taxon>
        <taxon>Prolixibacteraceae</taxon>
        <taxon>Prolixibacter</taxon>
    </lineage>
</organism>
<dbReference type="InterPro" id="IPR015424">
    <property type="entry name" value="PyrdxlP-dep_Trfase"/>
</dbReference>
<dbReference type="PANTHER" id="PTHR30244">
    <property type="entry name" value="TRANSAMINASE"/>
    <property type="match status" value="1"/>
</dbReference>
<dbReference type="Gene3D" id="3.40.640.10">
    <property type="entry name" value="Type I PLP-dependent aspartate aminotransferase-like (Major domain)"/>
    <property type="match status" value="1"/>
</dbReference>
<gene>
    <name evidence="6" type="ORF">PbJCM13498_14490</name>
</gene>
<evidence type="ECO:0000256" key="3">
    <source>
        <dbReference type="PIRSR" id="PIRSR000390-1"/>
    </source>
</evidence>
<dbReference type="PIRSF" id="PIRSF000390">
    <property type="entry name" value="PLP_StrS"/>
    <property type="match status" value="1"/>
</dbReference>
<evidence type="ECO:0000313" key="7">
    <source>
        <dbReference type="Proteomes" id="UP000391834"/>
    </source>
</evidence>
<evidence type="ECO:0000256" key="4">
    <source>
        <dbReference type="PIRSR" id="PIRSR000390-2"/>
    </source>
</evidence>
<proteinExistence type="inferred from homology"/>
<comment type="caution">
    <text evidence="6">The sequence shown here is derived from an EMBL/GenBank/DDBJ whole genome shotgun (WGS) entry which is preliminary data.</text>
</comment>
<dbReference type="GO" id="GO:0008483">
    <property type="term" value="F:transaminase activity"/>
    <property type="evidence" value="ECO:0007669"/>
    <property type="project" value="TreeGrafter"/>
</dbReference>
<evidence type="ECO:0000256" key="2">
    <source>
        <dbReference type="ARBA" id="ARBA00037999"/>
    </source>
</evidence>
<name>A0A5M4AYC5_9BACT</name>
<dbReference type="Gene3D" id="3.90.1150.10">
    <property type="entry name" value="Aspartate Aminotransferase, domain 1"/>
    <property type="match status" value="1"/>
</dbReference>
<feature type="modified residue" description="N6-(pyridoxal phosphate)lysine" evidence="4">
    <location>
        <position position="193"/>
    </location>
</feature>
<evidence type="ECO:0000313" key="6">
    <source>
        <dbReference type="EMBL" id="GET32586.1"/>
    </source>
</evidence>
<keyword evidence="1 4" id="KW-0663">Pyridoxal phosphate</keyword>
<dbReference type="SUPFAM" id="SSF53383">
    <property type="entry name" value="PLP-dependent transferases"/>
    <property type="match status" value="1"/>
</dbReference>
<evidence type="ECO:0000256" key="5">
    <source>
        <dbReference type="RuleBase" id="RU004508"/>
    </source>
</evidence>
<dbReference type="InterPro" id="IPR015422">
    <property type="entry name" value="PyrdxlP-dep_Trfase_small"/>
</dbReference>
<evidence type="ECO:0000256" key="1">
    <source>
        <dbReference type="ARBA" id="ARBA00022898"/>
    </source>
</evidence>
<dbReference type="CDD" id="cd00616">
    <property type="entry name" value="AHBA_syn"/>
    <property type="match status" value="1"/>
</dbReference>
<dbReference type="Pfam" id="PF01041">
    <property type="entry name" value="DegT_DnrJ_EryC1"/>
    <property type="match status" value="1"/>
</dbReference>